<feature type="domain" description="DUF7029" evidence="3">
    <location>
        <begin position="112"/>
        <end position="214"/>
    </location>
</feature>
<reference evidence="5 6" key="1">
    <citation type="submission" date="2017-04" db="EMBL/GenBank/DDBJ databases">
        <title>Draft genome sequence of Tuber borchii Vittad., a whitish edible truffle.</title>
        <authorList>
            <consortium name="DOE Joint Genome Institute"/>
            <person name="Murat C."/>
            <person name="Kuo A."/>
            <person name="Barry K.W."/>
            <person name="Clum A."/>
            <person name="Dockter R.B."/>
            <person name="Fauchery L."/>
            <person name="Iotti M."/>
            <person name="Kohler A."/>
            <person name="Labutti K."/>
            <person name="Lindquist E.A."/>
            <person name="Lipzen A."/>
            <person name="Ohm R.A."/>
            <person name="Wang M."/>
            <person name="Grigoriev I.V."/>
            <person name="Zambonelli A."/>
            <person name="Martin F.M."/>
        </authorList>
    </citation>
    <scope>NUCLEOTIDE SEQUENCE [LARGE SCALE GENOMIC DNA]</scope>
    <source>
        <strain evidence="5 6">Tbo3840</strain>
    </source>
</reference>
<feature type="chain" id="PRO_5015731502" evidence="2">
    <location>
        <begin position="24"/>
        <end position="926"/>
    </location>
</feature>
<accession>A0A2T6ZNQ3</accession>
<dbReference type="Pfam" id="PF22974">
    <property type="entry name" value="DUF7029"/>
    <property type="match status" value="1"/>
</dbReference>
<evidence type="ECO:0000313" key="5">
    <source>
        <dbReference type="EMBL" id="PUU77110.1"/>
    </source>
</evidence>
<feature type="compositionally biased region" description="Pro residues" evidence="1">
    <location>
        <begin position="742"/>
        <end position="759"/>
    </location>
</feature>
<gene>
    <name evidence="5" type="ORF">B9Z19DRAFT_1147228</name>
</gene>
<protein>
    <submittedName>
        <fullName evidence="5">Uncharacterized protein</fullName>
    </submittedName>
</protein>
<dbReference type="EMBL" id="NESQ01000163">
    <property type="protein sequence ID" value="PUU77110.1"/>
    <property type="molecule type" value="Genomic_DNA"/>
</dbReference>
<dbReference type="OrthoDB" id="160645at2759"/>
<dbReference type="Proteomes" id="UP000244722">
    <property type="component" value="Unassembled WGS sequence"/>
</dbReference>
<feature type="domain" description="DUF7223" evidence="4">
    <location>
        <begin position="395"/>
        <end position="652"/>
    </location>
</feature>
<keyword evidence="6" id="KW-1185">Reference proteome</keyword>
<comment type="caution">
    <text evidence="5">The sequence shown here is derived from an EMBL/GenBank/DDBJ whole genome shotgun (WGS) entry which is preliminary data.</text>
</comment>
<dbReference type="Pfam" id="PF23865">
    <property type="entry name" value="DUF7223"/>
    <property type="match status" value="1"/>
</dbReference>
<keyword evidence="2" id="KW-0732">Signal</keyword>
<evidence type="ECO:0000256" key="2">
    <source>
        <dbReference type="SAM" id="SignalP"/>
    </source>
</evidence>
<name>A0A2T6ZNQ3_TUBBO</name>
<sequence>MFVFLPLLLAVNVISRLVDPAGAAAIRQKDVHRHNAAIVKRNLEARAKEEVLLRPIDIDYLHHSLNRRSDVPKLDDYSRLDPSVRELLMYGAPFAHEGGLFVANMTVNAPHGKKLLLMEKFNGFTREVDCTTAGDGRLSVILKDRRIYDYVYQIWGWLNKNDKNEFIMITNHKGCGLENERAVYRVYQVDFDGEELRVNFYSEEKEWSESIGSYSVDFGNLQVDGGESRDSLQARDLFARNPLDIGKAFTDFGKNTKKSFDEAGKDIKNVADKTGNTVVDAKDKVVDAFKDFGTWIKSLPKDVADQLNKLDDKLKAKFLEGAKKLKALGKDFVTVFKKARDKLGDKFEAVAKQISEIGDGNLGKDNVDFNLASGKSGVKKNLYTDPLNKNNPNDIIDCVDCYVTGKIVISGHVQFEDFLPKSAFFEARPVDLTTMMKFRIFARKSQDLNQDGKVDTGLKVEVDIFTATLPLVMIPGIFMLGPKFEFEVGVNSLVKSDVDFTFGFKGQAPNSAIYRKDLLDKNKHESSKWEGAKMEGLPFELLSGSLEAEFQASTNLVLAIGIQLAGIFGYEAGFKLKLPRLKRTYTTITKEDNTQACPGSKHETLANSTTGILEKNEINLDLIALVGEDRAINAKALQTTLFNIKIPFQDQCHPIVDKRTAEDKALAKWNNQQQGIPPATFGTQTPPTPQAIGALVPTGGAVPTIGAIDKNSTASPTIAPNPAVPAMPSTDNGQAPVIPAAPVAPPQVGPNTGLPPPSTLPGTSQPEAAPPPTLPGTVTPQNPTGPASVSKTLPGQTVPGQAQNLPPPASYPTAGQPLTFTPPANPAVNPGAQQYPAVAADTYGQQQYPPFNYPPASAGADPYAQQYPPLAPLSPQAQGIAQQQTPPVVQGYALQPQAPSYPPPAAPATPAATAALLGGYPGPFFF</sequence>
<feature type="signal peptide" evidence="2">
    <location>
        <begin position="1"/>
        <end position="23"/>
    </location>
</feature>
<feature type="compositionally biased region" description="Polar residues" evidence="1">
    <location>
        <begin position="776"/>
        <end position="804"/>
    </location>
</feature>
<feature type="region of interest" description="Disordered" evidence="1">
    <location>
        <begin position="706"/>
        <end position="832"/>
    </location>
</feature>
<evidence type="ECO:0000313" key="6">
    <source>
        <dbReference type="Proteomes" id="UP000244722"/>
    </source>
</evidence>
<evidence type="ECO:0000256" key="1">
    <source>
        <dbReference type="SAM" id="MobiDB-lite"/>
    </source>
</evidence>
<dbReference type="InterPro" id="IPR055647">
    <property type="entry name" value="DUF7223"/>
</dbReference>
<dbReference type="AlphaFoldDB" id="A0A2T6ZNQ3"/>
<organism evidence="5 6">
    <name type="scientific">Tuber borchii</name>
    <name type="common">White truffle</name>
    <dbReference type="NCBI Taxonomy" id="42251"/>
    <lineage>
        <taxon>Eukaryota</taxon>
        <taxon>Fungi</taxon>
        <taxon>Dikarya</taxon>
        <taxon>Ascomycota</taxon>
        <taxon>Pezizomycotina</taxon>
        <taxon>Pezizomycetes</taxon>
        <taxon>Pezizales</taxon>
        <taxon>Tuberaceae</taxon>
        <taxon>Tuber</taxon>
    </lineage>
</organism>
<dbReference type="STRING" id="42251.A0A2T6ZNQ3"/>
<evidence type="ECO:0000259" key="4">
    <source>
        <dbReference type="Pfam" id="PF23865"/>
    </source>
</evidence>
<dbReference type="InterPro" id="IPR054293">
    <property type="entry name" value="DUF7029"/>
</dbReference>
<proteinExistence type="predicted"/>
<evidence type="ECO:0000259" key="3">
    <source>
        <dbReference type="Pfam" id="PF22974"/>
    </source>
</evidence>